<dbReference type="OrthoDB" id="40902at2759"/>
<dbReference type="GO" id="GO:0004674">
    <property type="term" value="F:protein serine/threonine kinase activity"/>
    <property type="evidence" value="ECO:0007669"/>
    <property type="project" value="UniProtKB-KW"/>
</dbReference>
<reference evidence="7 8" key="1">
    <citation type="submission" date="2019-03" db="EMBL/GenBank/DDBJ databases">
        <title>Rhodosporidium diobovatum UCD-FST 08-225 genome sequencing, assembly, and annotation.</title>
        <authorList>
            <person name="Fakankun I.U."/>
            <person name="Fristensky B."/>
            <person name="Levin D.B."/>
        </authorList>
    </citation>
    <scope>NUCLEOTIDE SEQUENCE [LARGE SCALE GENOMIC DNA]</scope>
    <source>
        <strain evidence="7 8">UCD-FST 08-225</strain>
    </source>
</reference>
<keyword evidence="1 3" id="KW-0547">Nucleotide-binding</keyword>
<keyword evidence="4" id="KW-0723">Serine/threonine-protein kinase</keyword>
<proteinExistence type="inferred from homology"/>
<evidence type="ECO:0000256" key="4">
    <source>
        <dbReference type="RuleBase" id="RU000304"/>
    </source>
</evidence>
<feature type="region of interest" description="Disordered" evidence="5">
    <location>
        <begin position="335"/>
        <end position="360"/>
    </location>
</feature>
<feature type="domain" description="Protein kinase" evidence="6">
    <location>
        <begin position="9"/>
        <end position="276"/>
    </location>
</feature>
<dbReference type="STRING" id="5288.A0A5C5FTU8"/>
<keyword evidence="7" id="KW-0418">Kinase</keyword>
<dbReference type="CDD" id="cd05117">
    <property type="entry name" value="STKc_CAMK"/>
    <property type="match status" value="1"/>
</dbReference>
<organism evidence="7 8">
    <name type="scientific">Rhodotorula diobovata</name>
    <dbReference type="NCBI Taxonomy" id="5288"/>
    <lineage>
        <taxon>Eukaryota</taxon>
        <taxon>Fungi</taxon>
        <taxon>Dikarya</taxon>
        <taxon>Basidiomycota</taxon>
        <taxon>Pucciniomycotina</taxon>
        <taxon>Microbotryomycetes</taxon>
        <taxon>Sporidiobolales</taxon>
        <taxon>Sporidiobolaceae</taxon>
        <taxon>Rhodotorula</taxon>
    </lineage>
</organism>
<evidence type="ECO:0000256" key="3">
    <source>
        <dbReference type="PROSITE-ProRule" id="PRU10141"/>
    </source>
</evidence>
<dbReference type="InterPro" id="IPR017441">
    <property type="entry name" value="Protein_kinase_ATP_BS"/>
</dbReference>
<dbReference type="PROSITE" id="PS00108">
    <property type="entry name" value="PROTEIN_KINASE_ST"/>
    <property type="match status" value="1"/>
</dbReference>
<evidence type="ECO:0000256" key="5">
    <source>
        <dbReference type="SAM" id="MobiDB-lite"/>
    </source>
</evidence>
<feature type="compositionally biased region" description="Basic and acidic residues" evidence="5">
    <location>
        <begin position="341"/>
        <end position="360"/>
    </location>
</feature>
<evidence type="ECO:0000313" key="7">
    <source>
        <dbReference type="EMBL" id="TNY20338.1"/>
    </source>
</evidence>
<dbReference type="Gene3D" id="1.10.510.10">
    <property type="entry name" value="Transferase(Phosphotransferase) domain 1"/>
    <property type="match status" value="1"/>
</dbReference>
<dbReference type="FunFam" id="3.30.200.20:FF:000153">
    <property type="entry name" value="Calcium/calmodulin-dependent protein kinase type I"/>
    <property type="match status" value="1"/>
</dbReference>
<comment type="similarity">
    <text evidence="4">Belongs to the protein kinase superfamily.</text>
</comment>
<gene>
    <name evidence="7" type="ORF">DMC30DRAFT_352438</name>
</gene>
<dbReference type="SMART" id="SM00220">
    <property type="entry name" value="S_TKc"/>
    <property type="match status" value="1"/>
</dbReference>
<dbReference type="FunFam" id="1.10.510.10:FF:000571">
    <property type="entry name" value="Maternal embryonic leucine zipper kinase"/>
    <property type="match status" value="1"/>
</dbReference>
<evidence type="ECO:0000313" key="8">
    <source>
        <dbReference type="Proteomes" id="UP000311382"/>
    </source>
</evidence>
<dbReference type="AlphaFoldDB" id="A0A5C5FTU8"/>
<dbReference type="Proteomes" id="UP000311382">
    <property type="component" value="Unassembled WGS sequence"/>
</dbReference>
<dbReference type="PROSITE" id="PS00107">
    <property type="entry name" value="PROTEIN_KINASE_ATP"/>
    <property type="match status" value="1"/>
</dbReference>
<feature type="binding site" evidence="3">
    <location>
        <position position="38"/>
    </location>
    <ligand>
        <name>ATP</name>
        <dbReference type="ChEBI" id="CHEBI:30616"/>
    </ligand>
</feature>
<dbReference type="InterPro" id="IPR008271">
    <property type="entry name" value="Ser/Thr_kinase_AS"/>
</dbReference>
<protein>
    <submittedName>
        <fullName evidence="7">Ca2+ calmodulin-dependent protein kinase</fullName>
    </submittedName>
</protein>
<dbReference type="PANTHER" id="PTHR24347">
    <property type="entry name" value="SERINE/THREONINE-PROTEIN KINASE"/>
    <property type="match status" value="1"/>
</dbReference>
<evidence type="ECO:0000256" key="2">
    <source>
        <dbReference type="ARBA" id="ARBA00022840"/>
    </source>
</evidence>
<keyword evidence="2 3" id="KW-0067">ATP-binding</keyword>
<keyword evidence="7" id="KW-0808">Transferase</keyword>
<comment type="caution">
    <text evidence="7">The sequence shown here is derived from an EMBL/GenBank/DDBJ whole genome shotgun (WGS) entry which is preliminary data.</text>
</comment>
<dbReference type="Gene3D" id="3.30.200.20">
    <property type="entry name" value="Phosphorylase Kinase, domain 1"/>
    <property type="match status" value="1"/>
</dbReference>
<name>A0A5C5FTU8_9BASI</name>
<evidence type="ECO:0000259" key="6">
    <source>
        <dbReference type="PROSITE" id="PS50011"/>
    </source>
</evidence>
<accession>A0A5C5FTU8</accession>
<dbReference type="PROSITE" id="PS50011">
    <property type="entry name" value="PROTEIN_KINASE_DOM"/>
    <property type="match status" value="1"/>
</dbReference>
<dbReference type="InterPro" id="IPR011009">
    <property type="entry name" value="Kinase-like_dom_sf"/>
</dbReference>
<dbReference type="InterPro" id="IPR000719">
    <property type="entry name" value="Prot_kinase_dom"/>
</dbReference>
<dbReference type="Pfam" id="PF00069">
    <property type="entry name" value="Pkinase"/>
    <property type="match status" value="1"/>
</dbReference>
<keyword evidence="8" id="KW-1185">Reference proteome</keyword>
<sequence>MATTVPCQYKTGRTLGQGTYAVVKECVHIKTGKYYACKVINKRLMAGREHMIRNEISVLKAISQGHKNIVTLWDYFETQNNLYLVTDLCQGGELFDRICAKSYFLEEDAAKLVRTVMGAVDYLHSHGIVHRDIKPENLLYRSKDEDSDLLLADFGLSKVMDDQQFSALTTTCGTPGYMAPEIFKKLGHGKVRPARSPTHCTAMGVVTYFLLCGYTPFDRDNQVDEIQAICNADFAFEPEEYWVGVSDTARDFIRRCLVIDQTQRLTATQALAHPWLAQGAPSSSASAPQRPDLLPSLRKNFNAKGTWRRAIMGVRAAGALKAGGEARRATLMAGTGLGEEEQQRVREQAERAKRDAEEEAVSRRGALSPFLREKLPDFAFCRQLTLMHS</sequence>
<dbReference type="EMBL" id="SOZI01000069">
    <property type="protein sequence ID" value="TNY20338.1"/>
    <property type="molecule type" value="Genomic_DNA"/>
</dbReference>
<dbReference type="SUPFAM" id="SSF56112">
    <property type="entry name" value="Protein kinase-like (PK-like)"/>
    <property type="match status" value="1"/>
</dbReference>
<dbReference type="GO" id="GO:0005524">
    <property type="term" value="F:ATP binding"/>
    <property type="evidence" value="ECO:0007669"/>
    <property type="project" value="UniProtKB-UniRule"/>
</dbReference>
<evidence type="ECO:0000256" key="1">
    <source>
        <dbReference type="ARBA" id="ARBA00022741"/>
    </source>
</evidence>